<evidence type="ECO:0000313" key="5">
    <source>
        <dbReference type="EMBL" id="KAI3938229.1"/>
    </source>
</evidence>
<evidence type="ECO:0000256" key="2">
    <source>
        <dbReference type="ARBA" id="ARBA00022679"/>
    </source>
</evidence>
<dbReference type="Gene3D" id="3.40.47.10">
    <property type="match status" value="1"/>
</dbReference>
<dbReference type="EC" id="2.3.1.41" evidence="1"/>
<keyword evidence="6" id="KW-1185">Reference proteome</keyword>
<dbReference type="GO" id="GO:0006633">
    <property type="term" value="P:fatty acid biosynthetic process"/>
    <property type="evidence" value="ECO:0007669"/>
    <property type="project" value="TreeGrafter"/>
</dbReference>
<dbReference type="Proteomes" id="UP001202328">
    <property type="component" value="Unassembled WGS sequence"/>
</dbReference>
<keyword evidence="2" id="KW-0808">Transferase</keyword>
<feature type="domain" description="Beta-ketoacyl synthase-like N-terminal" evidence="4">
    <location>
        <begin position="11"/>
        <end position="70"/>
    </location>
</feature>
<proteinExistence type="predicted"/>
<protein>
    <recommendedName>
        <fullName evidence="1">beta-ketoacyl-[acyl-carrier-protein] synthase I</fullName>
        <ecNumber evidence="1">2.3.1.41</ecNumber>
    </recommendedName>
</protein>
<feature type="chain" id="PRO_5042160513" description="beta-ketoacyl-[acyl-carrier-protein] synthase I" evidence="3">
    <location>
        <begin position="17"/>
        <end position="119"/>
    </location>
</feature>
<feature type="signal peptide" evidence="3">
    <location>
        <begin position="1"/>
        <end position="16"/>
    </location>
</feature>
<sequence>MNPFCVLFAIISKGSAMLAIDIGWMGPNYSISTSCATCNFCILNAANHIIRGEADVMLCGGSDSVIIPLVEVLWHVEQFQKGTRIQQSFTPLGYCTHLLYFLLFKSVLTTFVRNIKLAD</sequence>
<evidence type="ECO:0000256" key="1">
    <source>
        <dbReference type="ARBA" id="ARBA00013191"/>
    </source>
</evidence>
<dbReference type="GO" id="GO:0004315">
    <property type="term" value="F:3-oxoacyl-[acyl-carrier-protein] synthase activity"/>
    <property type="evidence" value="ECO:0007669"/>
    <property type="project" value="UniProtKB-EC"/>
</dbReference>
<dbReference type="PANTHER" id="PTHR11712:SF332">
    <property type="entry name" value="3-OXOACYL-[ACYL-CARRIER-PROTEIN] SYNTHASE II, CHLOROPLASTIC"/>
    <property type="match status" value="1"/>
</dbReference>
<dbReference type="SUPFAM" id="SSF53901">
    <property type="entry name" value="Thiolase-like"/>
    <property type="match status" value="1"/>
</dbReference>
<evidence type="ECO:0000259" key="4">
    <source>
        <dbReference type="Pfam" id="PF00109"/>
    </source>
</evidence>
<gene>
    <name evidence="5" type="ORF">MKW98_031177</name>
</gene>
<organism evidence="5 6">
    <name type="scientific">Papaver atlanticum</name>
    <dbReference type="NCBI Taxonomy" id="357466"/>
    <lineage>
        <taxon>Eukaryota</taxon>
        <taxon>Viridiplantae</taxon>
        <taxon>Streptophyta</taxon>
        <taxon>Embryophyta</taxon>
        <taxon>Tracheophyta</taxon>
        <taxon>Spermatophyta</taxon>
        <taxon>Magnoliopsida</taxon>
        <taxon>Ranunculales</taxon>
        <taxon>Papaveraceae</taxon>
        <taxon>Papaveroideae</taxon>
        <taxon>Papaver</taxon>
    </lineage>
</organism>
<dbReference type="InterPro" id="IPR000794">
    <property type="entry name" value="Beta-ketoacyl_synthase"/>
</dbReference>
<dbReference type="InterPro" id="IPR016039">
    <property type="entry name" value="Thiolase-like"/>
</dbReference>
<dbReference type="InterPro" id="IPR014030">
    <property type="entry name" value="Ketoacyl_synth_N"/>
</dbReference>
<name>A0AAD4T588_9MAGN</name>
<reference evidence="5" key="1">
    <citation type="submission" date="2022-04" db="EMBL/GenBank/DDBJ databases">
        <title>A functionally conserved STORR gene fusion in Papaver species that diverged 16.8 million years ago.</title>
        <authorList>
            <person name="Catania T."/>
        </authorList>
    </citation>
    <scope>NUCLEOTIDE SEQUENCE</scope>
    <source>
        <strain evidence="5">S-188037</strain>
    </source>
</reference>
<evidence type="ECO:0000313" key="6">
    <source>
        <dbReference type="Proteomes" id="UP001202328"/>
    </source>
</evidence>
<comment type="caution">
    <text evidence="5">The sequence shown here is derived from an EMBL/GenBank/DDBJ whole genome shotgun (WGS) entry which is preliminary data.</text>
</comment>
<dbReference type="AlphaFoldDB" id="A0AAD4T588"/>
<evidence type="ECO:0000256" key="3">
    <source>
        <dbReference type="SAM" id="SignalP"/>
    </source>
</evidence>
<accession>A0AAD4T588</accession>
<dbReference type="PANTHER" id="PTHR11712">
    <property type="entry name" value="POLYKETIDE SYNTHASE-RELATED"/>
    <property type="match status" value="1"/>
</dbReference>
<keyword evidence="3" id="KW-0732">Signal</keyword>
<dbReference type="EMBL" id="JAJJMB010005553">
    <property type="protein sequence ID" value="KAI3938229.1"/>
    <property type="molecule type" value="Genomic_DNA"/>
</dbReference>
<dbReference type="Pfam" id="PF00109">
    <property type="entry name" value="ketoacyl-synt"/>
    <property type="match status" value="1"/>
</dbReference>
<dbReference type="GO" id="GO:0005739">
    <property type="term" value="C:mitochondrion"/>
    <property type="evidence" value="ECO:0007669"/>
    <property type="project" value="TreeGrafter"/>
</dbReference>